<dbReference type="PANTHER" id="PTHR43415">
    <property type="entry name" value="SPERMIDINE N(1)-ACETYLTRANSFERASE"/>
    <property type="match status" value="1"/>
</dbReference>
<dbReference type="AlphaFoldDB" id="X1D5L7"/>
<dbReference type="InterPro" id="IPR016181">
    <property type="entry name" value="Acyl_CoA_acyltransferase"/>
</dbReference>
<name>X1D5L7_9ZZZZ</name>
<protein>
    <recommendedName>
        <fullName evidence="1">N-acetyltransferase domain-containing protein</fullName>
    </recommendedName>
</protein>
<dbReference type="Pfam" id="PF00583">
    <property type="entry name" value="Acetyltransf_1"/>
    <property type="match status" value="1"/>
</dbReference>
<dbReference type="EMBL" id="BART01022041">
    <property type="protein sequence ID" value="GAG91771.1"/>
    <property type="molecule type" value="Genomic_DNA"/>
</dbReference>
<dbReference type="CDD" id="cd04301">
    <property type="entry name" value="NAT_SF"/>
    <property type="match status" value="1"/>
</dbReference>
<dbReference type="GO" id="GO:0016747">
    <property type="term" value="F:acyltransferase activity, transferring groups other than amino-acyl groups"/>
    <property type="evidence" value="ECO:0007669"/>
    <property type="project" value="InterPro"/>
</dbReference>
<organism evidence="2">
    <name type="scientific">marine sediment metagenome</name>
    <dbReference type="NCBI Taxonomy" id="412755"/>
    <lineage>
        <taxon>unclassified sequences</taxon>
        <taxon>metagenomes</taxon>
        <taxon>ecological metagenomes</taxon>
    </lineage>
</organism>
<evidence type="ECO:0000259" key="1">
    <source>
        <dbReference type="PROSITE" id="PS51186"/>
    </source>
</evidence>
<accession>X1D5L7</accession>
<dbReference type="PROSITE" id="PS51186">
    <property type="entry name" value="GNAT"/>
    <property type="match status" value="1"/>
</dbReference>
<dbReference type="SUPFAM" id="SSF55729">
    <property type="entry name" value="Acyl-CoA N-acyltransferases (Nat)"/>
    <property type="match status" value="1"/>
</dbReference>
<sequence>MKSYTGKGIGRRLFNELDNWATDNGVTRLELTVMKHNERAINLYKKMGYRVEGVKEKSVVVDGDYVDEYYMAKIIE</sequence>
<comment type="caution">
    <text evidence="2">The sequence shown here is derived from an EMBL/GenBank/DDBJ whole genome shotgun (WGS) entry which is preliminary data.</text>
</comment>
<evidence type="ECO:0000313" key="2">
    <source>
        <dbReference type="EMBL" id="GAG91771.1"/>
    </source>
</evidence>
<dbReference type="Gene3D" id="3.40.630.30">
    <property type="match status" value="1"/>
</dbReference>
<dbReference type="PANTHER" id="PTHR43415:SF3">
    <property type="entry name" value="GNAT-FAMILY ACETYLTRANSFERASE"/>
    <property type="match status" value="1"/>
</dbReference>
<dbReference type="InterPro" id="IPR000182">
    <property type="entry name" value="GNAT_dom"/>
</dbReference>
<gene>
    <name evidence="2" type="ORF">S01H4_40471</name>
</gene>
<feature type="domain" description="N-acetyltransferase" evidence="1">
    <location>
        <begin position="1"/>
        <end position="76"/>
    </location>
</feature>
<reference evidence="2" key="1">
    <citation type="journal article" date="2014" name="Front. Microbiol.">
        <title>High frequency of phylogenetically diverse reductive dehalogenase-homologous genes in deep subseafloor sedimentary metagenomes.</title>
        <authorList>
            <person name="Kawai M."/>
            <person name="Futagami T."/>
            <person name="Toyoda A."/>
            <person name="Takaki Y."/>
            <person name="Nishi S."/>
            <person name="Hori S."/>
            <person name="Arai W."/>
            <person name="Tsubouchi T."/>
            <person name="Morono Y."/>
            <person name="Uchiyama I."/>
            <person name="Ito T."/>
            <person name="Fujiyama A."/>
            <person name="Inagaki F."/>
            <person name="Takami H."/>
        </authorList>
    </citation>
    <scope>NUCLEOTIDE SEQUENCE</scope>
    <source>
        <strain evidence="2">Expedition CK06-06</strain>
    </source>
</reference>
<proteinExistence type="predicted"/>